<dbReference type="GO" id="GO:0004735">
    <property type="term" value="F:pyrroline-5-carboxylate reductase activity"/>
    <property type="evidence" value="ECO:0007669"/>
    <property type="project" value="UniProtKB-UniRule"/>
</dbReference>
<feature type="domain" description="Pyrroline-5-carboxylate reductase dimerisation" evidence="13">
    <location>
        <begin position="162"/>
        <end position="266"/>
    </location>
</feature>
<evidence type="ECO:0000259" key="13">
    <source>
        <dbReference type="Pfam" id="PF14748"/>
    </source>
</evidence>
<evidence type="ECO:0000256" key="2">
    <source>
        <dbReference type="ARBA" id="ARBA00005525"/>
    </source>
</evidence>
<reference evidence="14 15" key="1">
    <citation type="submission" date="2019-03" db="EMBL/GenBank/DDBJ databases">
        <title>Metabolic potential of uncultured bacteria and archaea associated with petroleum seepage in deep-sea sediments.</title>
        <authorList>
            <person name="Dong X."/>
            <person name="Hubert C."/>
        </authorList>
    </citation>
    <scope>NUCLEOTIDE SEQUENCE [LARGE SCALE GENOMIC DNA]</scope>
    <source>
        <strain evidence="14">E44_bin7</strain>
    </source>
</reference>
<comment type="similarity">
    <text evidence="2 8 11">Belongs to the pyrroline-5-carboxylate reductase family.</text>
</comment>
<dbReference type="EMBL" id="SOKJ01000440">
    <property type="protein sequence ID" value="TET07148.1"/>
    <property type="molecule type" value="Genomic_DNA"/>
</dbReference>
<keyword evidence="7 8" id="KW-0560">Oxidoreductase</keyword>
<dbReference type="Pfam" id="PF14748">
    <property type="entry name" value="P5CR_dimer"/>
    <property type="match status" value="1"/>
</dbReference>
<dbReference type="SUPFAM" id="SSF48179">
    <property type="entry name" value="6-phosphogluconate dehydrogenase C-terminal domain-like"/>
    <property type="match status" value="1"/>
</dbReference>
<comment type="caution">
    <text evidence="14">The sequence shown here is derived from an EMBL/GenBank/DDBJ whole genome shotgun (WGS) entry which is preliminary data.</text>
</comment>
<keyword evidence="6 8" id="KW-0521">NADP</keyword>
<evidence type="ECO:0000256" key="9">
    <source>
        <dbReference type="NCBIfam" id="TIGR00112"/>
    </source>
</evidence>
<dbReference type="GO" id="GO:0005737">
    <property type="term" value="C:cytoplasm"/>
    <property type="evidence" value="ECO:0007669"/>
    <property type="project" value="UniProtKB-SubCell"/>
</dbReference>
<comment type="catalytic activity">
    <reaction evidence="8">
        <text>L-proline + NAD(+) = (S)-1-pyrroline-5-carboxylate + NADH + 2 H(+)</text>
        <dbReference type="Rhea" id="RHEA:14105"/>
        <dbReference type="ChEBI" id="CHEBI:15378"/>
        <dbReference type="ChEBI" id="CHEBI:17388"/>
        <dbReference type="ChEBI" id="CHEBI:57540"/>
        <dbReference type="ChEBI" id="CHEBI:57945"/>
        <dbReference type="ChEBI" id="CHEBI:60039"/>
        <dbReference type="EC" id="1.5.1.2"/>
    </reaction>
</comment>
<gene>
    <name evidence="8 14" type="primary">proC</name>
    <name evidence="14" type="ORF">E3J84_07745</name>
</gene>
<dbReference type="InterPro" id="IPR000304">
    <property type="entry name" value="Pyrroline-COOH_reductase"/>
</dbReference>
<dbReference type="SUPFAM" id="SSF51735">
    <property type="entry name" value="NAD(P)-binding Rossmann-fold domains"/>
    <property type="match status" value="1"/>
</dbReference>
<evidence type="ECO:0000256" key="6">
    <source>
        <dbReference type="ARBA" id="ARBA00022857"/>
    </source>
</evidence>
<accession>A0A523RN21</accession>
<evidence type="ECO:0000256" key="3">
    <source>
        <dbReference type="ARBA" id="ARBA00022490"/>
    </source>
</evidence>
<dbReference type="InterPro" id="IPR008927">
    <property type="entry name" value="6-PGluconate_DH-like_C_sf"/>
</dbReference>
<sequence>MLTQKIGFIGTGRMGKALIEGILKKKLVPSQNLWVCDKIEGKLSFFTKYGIKTSLRIKPVVKNTEVIFIAVKPQDILQVLEDLKSGIRTSQLIVSIAAGITTSYIIKKLGKKIPVIRIMPNIALLVEEGMAGISAGKGVNLEQKRLVRKILGAVGEVIDVPESQQDAVTGLSGSGPAYIYTVIQGLIQGGVKAGLSQEAASKLAIQTALGAAKLAKESKSSLEELREAVTSPGGTTIEGLKVLEKKGLEDCLAEAVVKASRRARELRKEAN</sequence>
<evidence type="ECO:0000259" key="12">
    <source>
        <dbReference type="Pfam" id="PF03807"/>
    </source>
</evidence>
<feature type="binding site" evidence="10">
    <location>
        <begin position="9"/>
        <end position="14"/>
    </location>
    <ligand>
        <name>NADP(+)</name>
        <dbReference type="ChEBI" id="CHEBI:58349"/>
    </ligand>
</feature>
<feature type="domain" description="Pyrroline-5-carboxylate reductase catalytic N-terminal" evidence="12">
    <location>
        <begin position="5"/>
        <end position="99"/>
    </location>
</feature>
<evidence type="ECO:0000256" key="5">
    <source>
        <dbReference type="ARBA" id="ARBA00022650"/>
    </source>
</evidence>
<dbReference type="PANTHER" id="PTHR11645">
    <property type="entry name" value="PYRROLINE-5-CARBOXYLATE REDUCTASE"/>
    <property type="match status" value="1"/>
</dbReference>
<dbReference type="Gene3D" id="3.40.50.720">
    <property type="entry name" value="NAD(P)-binding Rossmann-like Domain"/>
    <property type="match status" value="1"/>
</dbReference>
<dbReference type="Gene3D" id="1.10.3730.10">
    <property type="entry name" value="ProC C-terminal domain-like"/>
    <property type="match status" value="1"/>
</dbReference>
<dbReference type="InterPro" id="IPR036291">
    <property type="entry name" value="NAD(P)-bd_dom_sf"/>
</dbReference>
<comment type="pathway">
    <text evidence="8 11">Amino-acid biosynthesis; L-proline biosynthesis; L-proline from L-glutamate 5-semialdehyde: step 1/1.</text>
</comment>
<evidence type="ECO:0000313" key="14">
    <source>
        <dbReference type="EMBL" id="TET07148.1"/>
    </source>
</evidence>
<dbReference type="GO" id="GO:0055129">
    <property type="term" value="P:L-proline biosynthetic process"/>
    <property type="evidence" value="ECO:0007669"/>
    <property type="project" value="UniProtKB-UniRule"/>
</dbReference>
<evidence type="ECO:0000256" key="4">
    <source>
        <dbReference type="ARBA" id="ARBA00022605"/>
    </source>
</evidence>
<dbReference type="Pfam" id="PF03807">
    <property type="entry name" value="F420_oxidored"/>
    <property type="match status" value="1"/>
</dbReference>
<organism evidence="14 15">
    <name type="scientific">Aerophobetes bacterium</name>
    <dbReference type="NCBI Taxonomy" id="2030807"/>
    <lineage>
        <taxon>Bacteria</taxon>
        <taxon>Candidatus Aerophobota</taxon>
    </lineage>
</organism>
<comment type="catalytic activity">
    <reaction evidence="8 11">
        <text>L-proline + NADP(+) = (S)-1-pyrroline-5-carboxylate + NADPH + 2 H(+)</text>
        <dbReference type="Rhea" id="RHEA:14109"/>
        <dbReference type="ChEBI" id="CHEBI:15378"/>
        <dbReference type="ChEBI" id="CHEBI:17388"/>
        <dbReference type="ChEBI" id="CHEBI:57783"/>
        <dbReference type="ChEBI" id="CHEBI:58349"/>
        <dbReference type="ChEBI" id="CHEBI:60039"/>
        <dbReference type="EC" id="1.5.1.2"/>
    </reaction>
</comment>
<dbReference type="EC" id="1.5.1.2" evidence="8 9"/>
<keyword evidence="4 8" id="KW-0028">Amino-acid biosynthesis</keyword>
<proteinExistence type="inferred from homology"/>
<dbReference type="PIRSF" id="PIRSF000193">
    <property type="entry name" value="Pyrrol-5-carb_rd"/>
    <property type="match status" value="1"/>
</dbReference>
<name>A0A523RN21_UNCAE</name>
<dbReference type="NCBIfam" id="TIGR00112">
    <property type="entry name" value="proC"/>
    <property type="match status" value="1"/>
</dbReference>
<dbReference type="InterPro" id="IPR029036">
    <property type="entry name" value="P5CR_dimer"/>
</dbReference>
<evidence type="ECO:0000256" key="10">
    <source>
        <dbReference type="PIRSR" id="PIRSR000193-1"/>
    </source>
</evidence>
<comment type="subcellular location">
    <subcellularLocation>
        <location evidence="1 8">Cytoplasm</location>
    </subcellularLocation>
</comment>
<dbReference type="FunFam" id="3.40.50.720:FF:000190">
    <property type="entry name" value="Pyrroline-5-carboxylate reductase"/>
    <property type="match status" value="1"/>
</dbReference>
<evidence type="ECO:0000313" key="15">
    <source>
        <dbReference type="Proteomes" id="UP000316360"/>
    </source>
</evidence>
<protein>
    <recommendedName>
        <fullName evidence="8 9">Pyrroline-5-carboxylate reductase</fullName>
        <shortName evidence="8">P5C reductase</shortName>
        <shortName evidence="8">P5CR</shortName>
        <ecNumber evidence="8 9">1.5.1.2</ecNumber>
    </recommendedName>
    <alternativeName>
        <fullName evidence="8">PCA reductase</fullName>
    </alternativeName>
</protein>
<evidence type="ECO:0000256" key="7">
    <source>
        <dbReference type="ARBA" id="ARBA00023002"/>
    </source>
</evidence>
<evidence type="ECO:0000256" key="11">
    <source>
        <dbReference type="RuleBase" id="RU003903"/>
    </source>
</evidence>
<evidence type="ECO:0000256" key="8">
    <source>
        <dbReference type="HAMAP-Rule" id="MF_01925"/>
    </source>
</evidence>
<dbReference type="InterPro" id="IPR053790">
    <property type="entry name" value="P5CR-like_CS"/>
</dbReference>
<dbReference type="HAMAP" id="MF_01925">
    <property type="entry name" value="P5C_reductase"/>
    <property type="match status" value="1"/>
</dbReference>
<keyword evidence="3 8" id="KW-0963">Cytoplasm</keyword>
<dbReference type="PANTHER" id="PTHR11645:SF0">
    <property type="entry name" value="PYRROLINE-5-CARBOXYLATE REDUCTASE 3"/>
    <property type="match status" value="1"/>
</dbReference>
<feature type="binding site" evidence="10">
    <location>
        <begin position="70"/>
        <end position="73"/>
    </location>
    <ligand>
        <name>NADP(+)</name>
        <dbReference type="ChEBI" id="CHEBI:58349"/>
    </ligand>
</feature>
<dbReference type="AlphaFoldDB" id="A0A523RN21"/>
<keyword evidence="5 8" id="KW-0641">Proline biosynthesis</keyword>
<dbReference type="InterPro" id="IPR028939">
    <property type="entry name" value="P5C_Rdtase_cat_N"/>
</dbReference>
<dbReference type="UniPathway" id="UPA00098">
    <property type="reaction ID" value="UER00361"/>
</dbReference>
<dbReference type="PROSITE" id="PS00521">
    <property type="entry name" value="P5CR"/>
    <property type="match status" value="1"/>
</dbReference>
<dbReference type="Proteomes" id="UP000316360">
    <property type="component" value="Unassembled WGS sequence"/>
</dbReference>
<evidence type="ECO:0000256" key="1">
    <source>
        <dbReference type="ARBA" id="ARBA00004496"/>
    </source>
</evidence>
<dbReference type="FunFam" id="1.10.3730.10:FF:000001">
    <property type="entry name" value="Pyrroline-5-carboxylate reductase"/>
    <property type="match status" value="1"/>
</dbReference>
<comment type="function">
    <text evidence="8">Catalyzes the reduction of 1-pyrroline-5-carboxylate (PCA) to L-proline.</text>
</comment>